<feature type="transmembrane region" description="Helical" evidence="11">
    <location>
        <begin position="172"/>
        <end position="189"/>
    </location>
</feature>
<evidence type="ECO:0000256" key="5">
    <source>
        <dbReference type="ARBA" id="ARBA00022692"/>
    </source>
</evidence>
<comment type="similarity">
    <text evidence="11">Belongs to the SEDS family. MrdB/RodA subfamily.</text>
</comment>
<keyword evidence="8 11" id="KW-1133">Transmembrane helix</keyword>
<keyword evidence="10 11" id="KW-0961">Cell wall biogenesis/degradation</keyword>
<evidence type="ECO:0000256" key="4">
    <source>
        <dbReference type="ARBA" id="ARBA00022679"/>
    </source>
</evidence>
<feature type="transmembrane region" description="Helical" evidence="11">
    <location>
        <begin position="116"/>
        <end position="141"/>
    </location>
</feature>
<dbReference type="GO" id="GO:0005886">
    <property type="term" value="C:plasma membrane"/>
    <property type="evidence" value="ECO:0007669"/>
    <property type="project" value="UniProtKB-SubCell"/>
</dbReference>
<feature type="transmembrane region" description="Helical" evidence="11">
    <location>
        <begin position="284"/>
        <end position="305"/>
    </location>
</feature>
<keyword evidence="11" id="KW-0997">Cell inner membrane</keyword>
<dbReference type="NCBIfam" id="TIGR02210">
    <property type="entry name" value="rodA_shape"/>
    <property type="match status" value="1"/>
</dbReference>
<evidence type="ECO:0000256" key="7">
    <source>
        <dbReference type="ARBA" id="ARBA00022984"/>
    </source>
</evidence>
<proteinExistence type="inferred from homology"/>
<keyword evidence="7 11" id="KW-0573">Peptidoglycan synthesis</keyword>
<keyword evidence="9 11" id="KW-0472">Membrane</keyword>
<gene>
    <name evidence="11 12" type="primary">rodA</name>
    <name evidence="11" type="synonym">mrdB</name>
    <name evidence="12" type="ORF">NFC81_04255</name>
</gene>
<evidence type="ECO:0000256" key="9">
    <source>
        <dbReference type="ARBA" id="ARBA00023136"/>
    </source>
</evidence>
<dbReference type="GO" id="GO:0071555">
    <property type="term" value="P:cell wall organization"/>
    <property type="evidence" value="ECO:0007669"/>
    <property type="project" value="UniProtKB-KW"/>
</dbReference>
<keyword evidence="5 11" id="KW-0812">Transmembrane</keyword>
<name>A0AB38YI86_9GAMM</name>
<evidence type="ECO:0000313" key="12">
    <source>
        <dbReference type="EMBL" id="WLD59003.1"/>
    </source>
</evidence>
<dbReference type="GO" id="GO:0008955">
    <property type="term" value="F:peptidoglycan glycosyltransferase activity"/>
    <property type="evidence" value="ECO:0007669"/>
    <property type="project" value="UniProtKB-UniRule"/>
</dbReference>
<feature type="transmembrane region" description="Helical" evidence="11">
    <location>
        <begin position="87"/>
        <end position="104"/>
    </location>
</feature>
<feature type="transmembrane region" description="Helical" evidence="11">
    <location>
        <begin position="29"/>
        <end position="50"/>
    </location>
</feature>
<dbReference type="RefSeq" id="WP_304996294.1">
    <property type="nucleotide sequence ID" value="NZ_CP101717.1"/>
</dbReference>
<dbReference type="GO" id="GO:0008360">
    <property type="term" value="P:regulation of cell shape"/>
    <property type="evidence" value="ECO:0007669"/>
    <property type="project" value="UniProtKB-KW"/>
</dbReference>
<evidence type="ECO:0000256" key="8">
    <source>
        <dbReference type="ARBA" id="ARBA00022989"/>
    </source>
</evidence>
<dbReference type="InterPro" id="IPR018365">
    <property type="entry name" value="Cell_cycle_FtsW-rel_CS"/>
</dbReference>
<feature type="transmembrane region" description="Helical" evidence="11">
    <location>
        <begin position="148"/>
        <end position="166"/>
    </location>
</feature>
<feature type="transmembrane region" description="Helical" evidence="11">
    <location>
        <begin position="350"/>
        <end position="372"/>
    </location>
</feature>
<evidence type="ECO:0000256" key="10">
    <source>
        <dbReference type="ARBA" id="ARBA00023316"/>
    </source>
</evidence>
<dbReference type="GO" id="GO:0032153">
    <property type="term" value="C:cell division site"/>
    <property type="evidence" value="ECO:0007669"/>
    <property type="project" value="TreeGrafter"/>
</dbReference>
<evidence type="ECO:0000256" key="2">
    <source>
        <dbReference type="ARBA" id="ARBA00022475"/>
    </source>
</evidence>
<protein>
    <recommendedName>
        <fullName evidence="11">Peptidoglycan glycosyltransferase MrdB</fullName>
        <shortName evidence="11">PGT</shortName>
        <ecNumber evidence="11">2.4.99.28</ecNumber>
    </recommendedName>
    <alternativeName>
        <fullName evidence="11">Cell elongation protein RodA</fullName>
    </alternativeName>
    <alternativeName>
        <fullName evidence="11">Cell wall polymerase</fullName>
    </alternativeName>
    <alternativeName>
        <fullName evidence="11">Peptidoglycan polymerase</fullName>
        <shortName evidence="11">PG polymerase</shortName>
    </alternativeName>
</protein>
<comment type="function">
    <text evidence="11">Peptidoglycan polymerase that is essential for cell wall elongation.</text>
</comment>
<comment type="catalytic activity">
    <reaction evidence="11">
        <text>[GlcNAc-(1-&gt;4)-Mur2Ac(oyl-L-Ala-gamma-D-Glu-L-Lys-D-Ala-D-Ala)](n)-di-trans,octa-cis-undecaprenyl diphosphate + beta-D-GlcNAc-(1-&gt;4)-Mur2Ac(oyl-L-Ala-gamma-D-Glu-L-Lys-D-Ala-D-Ala)-di-trans,octa-cis-undecaprenyl diphosphate = [GlcNAc-(1-&gt;4)-Mur2Ac(oyl-L-Ala-gamma-D-Glu-L-Lys-D-Ala-D-Ala)](n+1)-di-trans,octa-cis-undecaprenyl diphosphate + di-trans,octa-cis-undecaprenyl diphosphate + H(+)</text>
        <dbReference type="Rhea" id="RHEA:23708"/>
        <dbReference type="Rhea" id="RHEA-COMP:9602"/>
        <dbReference type="Rhea" id="RHEA-COMP:9603"/>
        <dbReference type="ChEBI" id="CHEBI:15378"/>
        <dbReference type="ChEBI" id="CHEBI:58405"/>
        <dbReference type="ChEBI" id="CHEBI:60033"/>
        <dbReference type="ChEBI" id="CHEBI:78435"/>
        <dbReference type="EC" id="2.4.99.28"/>
    </reaction>
</comment>
<evidence type="ECO:0000256" key="6">
    <source>
        <dbReference type="ARBA" id="ARBA00022960"/>
    </source>
</evidence>
<keyword evidence="3 11" id="KW-0328">Glycosyltransferase</keyword>
<comment type="pathway">
    <text evidence="11">Cell wall biogenesis; peptidoglycan biosynthesis.</text>
</comment>
<feature type="transmembrane region" description="Helical" evidence="11">
    <location>
        <begin position="194"/>
        <end position="214"/>
    </location>
</feature>
<dbReference type="HAMAP" id="MF_02079">
    <property type="entry name" value="PGT_RodA"/>
    <property type="match status" value="1"/>
</dbReference>
<dbReference type="InterPro" id="IPR011923">
    <property type="entry name" value="RodA/MrdB"/>
</dbReference>
<dbReference type="InterPro" id="IPR001182">
    <property type="entry name" value="FtsW/RodA"/>
</dbReference>
<dbReference type="PANTHER" id="PTHR30474">
    <property type="entry name" value="CELL CYCLE PROTEIN"/>
    <property type="match status" value="1"/>
</dbReference>
<feature type="transmembrane region" description="Helical" evidence="11">
    <location>
        <begin position="317"/>
        <end position="344"/>
    </location>
</feature>
<dbReference type="EC" id="2.4.99.28" evidence="11"/>
<keyword evidence="4 11" id="KW-0808">Transferase</keyword>
<evidence type="ECO:0000256" key="3">
    <source>
        <dbReference type="ARBA" id="ARBA00022676"/>
    </source>
</evidence>
<dbReference type="PANTHER" id="PTHR30474:SF1">
    <property type="entry name" value="PEPTIDOGLYCAN GLYCOSYLTRANSFERASE MRDB"/>
    <property type="match status" value="1"/>
</dbReference>
<evidence type="ECO:0000256" key="1">
    <source>
        <dbReference type="ARBA" id="ARBA00004141"/>
    </source>
</evidence>
<organism evidence="12">
    <name type="scientific">Salinispirillum sp. LH 10-3-1</name>
    <dbReference type="NCBI Taxonomy" id="2952525"/>
    <lineage>
        <taxon>Bacteria</taxon>
        <taxon>Pseudomonadati</taxon>
        <taxon>Pseudomonadota</taxon>
        <taxon>Gammaproteobacteria</taxon>
        <taxon>Oceanospirillales</taxon>
        <taxon>Saccharospirillaceae</taxon>
        <taxon>Salinispirillum</taxon>
    </lineage>
</organism>
<dbReference type="PROSITE" id="PS00428">
    <property type="entry name" value="FTSW_RODA_SPOVE"/>
    <property type="match status" value="1"/>
</dbReference>
<dbReference type="EMBL" id="CP101717">
    <property type="protein sequence ID" value="WLD59003.1"/>
    <property type="molecule type" value="Genomic_DNA"/>
</dbReference>
<comment type="subcellular location">
    <subcellularLocation>
        <location evidence="11">Cell inner membrane</location>
        <topology evidence="11">Multi-pass membrane protein</topology>
    </subcellularLocation>
    <subcellularLocation>
        <location evidence="1">Membrane</location>
        <topology evidence="1">Multi-pass membrane protein</topology>
    </subcellularLocation>
</comment>
<feature type="transmembrane region" description="Helical" evidence="11">
    <location>
        <begin position="56"/>
        <end position="75"/>
    </location>
</feature>
<sequence length="377" mass="41025">MNIKGYVRTLPTVNLGSQRALSYRLHLDLPLLLMLTLLMFAGLVVLYSATGGNVEFVQRQGIRILVAFGAMFALAQFDPRTIQRWGGVAYLGGLVLLVAVLLYGTTVNGAQRWLRIPGVITFQPAEVMKLAVPAMVAWYLARNELPPRFKHLCVALLLIVVPTLLILQQPDLGTSLLIISSGVFVIFLAGMSWWYITAGLLGAAASFPLLWLFVLRDYQKQRILTMFDPEQDRLGSGWNIIQSKTAIGSGGWDGKGFMEGTQSQLDFLPESHTDFIVAVLAEEFGLLGMLLLLTLYLAISARCLMIAIGGRDTFGRLLAGGLTLVFFIYVFVNVGMVSGILPVVGVPLPLVSYGGTSIVTLMAGFGIIMSVATHKNV</sequence>
<accession>A0AB38YI86</accession>
<dbReference type="Pfam" id="PF01098">
    <property type="entry name" value="FTSW_RODA_SPOVE"/>
    <property type="match status" value="1"/>
</dbReference>
<dbReference type="GO" id="GO:0015648">
    <property type="term" value="F:lipid-linked peptidoglycan transporter activity"/>
    <property type="evidence" value="ECO:0007669"/>
    <property type="project" value="TreeGrafter"/>
</dbReference>
<evidence type="ECO:0000256" key="11">
    <source>
        <dbReference type="HAMAP-Rule" id="MF_02079"/>
    </source>
</evidence>
<dbReference type="GO" id="GO:0009252">
    <property type="term" value="P:peptidoglycan biosynthetic process"/>
    <property type="evidence" value="ECO:0007669"/>
    <property type="project" value="UniProtKB-UniRule"/>
</dbReference>
<dbReference type="GO" id="GO:0051301">
    <property type="term" value="P:cell division"/>
    <property type="evidence" value="ECO:0007669"/>
    <property type="project" value="InterPro"/>
</dbReference>
<keyword evidence="6 11" id="KW-0133">Cell shape</keyword>
<dbReference type="AlphaFoldDB" id="A0AB38YI86"/>
<keyword evidence="2 11" id="KW-1003">Cell membrane</keyword>
<reference evidence="12" key="1">
    <citation type="submission" date="2022-07" db="EMBL/GenBank/DDBJ databases">
        <title>Complete genome sequence of Salinispirillum sp. LH10-3-1 capable of multiple carbohydrate inversion isolated from a soda lake.</title>
        <authorList>
            <person name="Liu J."/>
            <person name="Zhai Y."/>
            <person name="Zhang H."/>
            <person name="Yang H."/>
            <person name="Qu J."/>
            <person name="Li J."/>
        </authorList>
    </citation>
    <scope>NUCLEOTIDE SEQUENCE</scope>
    <source>
        <strain evidence="12">LH 10-3-1</strain>
    </source>
</reference>